<protein>
    <submittedName>
        <fullName evidence="1">Uncharacterized protein</fullName>
    </submittedName>
</protein>
<proteinExistence type="predicted"/>
<organism evidence="1 2">
    <name type="scientific">Wenjunlia tyrosinilytica</name>
    <dbReference type="NCBI Taxonomy" id="1544741"/>
    <lineage>
        <taxon>Bacteria</taxon>
        <taxon>Bacillati</taxon>
        <taxon>Actinomycetota</taxon>
        <taxon>Actinomycetes</taxon>
        <taxon>Kitasatosporales</taxon>
        <taxon>Streptomycetaceae</taxon>
        <taxon>Wenjunlia</taxon>
    </lineage>
</organism>
<dbReference type="AlphaFoldDB" id="A0A918E007"/>
<sequence>MVRVVRDMCSPVGTWNRGRGLRHVRVALFLGGPAAQNGEPAPRACGELGDRGVLLLAGT</sequence>
<accession>A0A918E007</accession>
<evidence type="ECO:0000313" key="1">
    <source>
        <dbReference type="EMBL" id="GGO91708.1"/>
    </source>
</evidence>
<reference evidence="1" key="2">
    <citation type="submission" date="2020-09" db="EMBL/GenBank/DDBJ databases">
        <authorList>
            <person name="Sun Q."/>
            <person name="Zhou Y."/>
        </authorList>
    </citation>
    <scope>NUCLEOTIDE SEQUENCE</scope>
    <source>
        <strain evidence="1">CGMCC 4.7201</strain>
    </source>
</reference>
<reference evidence="1" key="1">
    <citation type="journal article" date="2014" name="Int. J. Syst. Evol. Microbiol.">
        <title>Complete genome sequence of Corynebacterium casei LMG S-19264T (=DSM 44701T), isolated from a smear-ripened cheese.</title>
        <authorList>
            <consortium name="US DOE Joint Genome Institute (JGI-PGF)"/>
            <person name="Walter F."/>
            <person name="Albersmeier A."/>
            <person name="Kalinowski J."/>
            <person name="Ruckert C."/>
        </authorList>
    </citation>
    <scope>NUCLEOTIDE SEQUENCE</scope>
    <source>
        <strain evidence="1">CGMCC 4.7201</strain>
    </source>
</reference>
<keyword evidence="2" id="KW-1185">Reference proteome</keyword>
<dbReference type="Proteomes" id="UP000641932">
    <property type="component" value="Unassembled WGS sequence"/>
</dbReference>
<comment type="caution">
    <text evidence="1">The sequence shown here is derived from an EMBL/GenBank/DDBJ whole genome shotgun (WGS) entry which is preliminary data.</text>
</comment>
<dbReference type="EMBL" id="BMMS01000017">
    <property type="protein sequence ID" value="GGO91708.1"/>
    <property type="molecule type" value="Genomic_DNA"/>
</dbReference>
<gene>
    <name evidence="1" type="ORF">GCM10012280_40210</name>
</gene>
<evidence type="ECO:0000313" key="2">
    <source>
        <dbReference type="Proteomes" id="UP000641932"/>
    </source>
</evidence>
<name>A0A918E007_9ACTN</name>